<dbReference type="EMBL" id="CP127173">
    <property type="protein sequence ID" value="WIV61023.1"/>
    <property type="molecule type" value="Genomic_DNA"/>
</dbReference>
<sequence>MVHAITAAVAISGVEARPLRSGRDIVVASWLLRYAAEDVRQDGGYQRELSLWTIRDERAHRHGVGLPASRGPAGSVPWAGLVRRATEIAEPAELAARLANETVLVFITVEDARPDPVGAGYALARLAGGSGPRAGGGDADPAAAPGAGPGALCADLGLAGFPQALLRLGYSAETDPPTPRRAMQEVAVTVPAKAT</sequence>
<dbReference type="RefSeq" id="WP_285458635.1">
    <property type="nucleotide sequence ID" value="NZ_CP127173.1"/>
</dbReference>
<protein>
    <recommendedName>
        <fullName evidence="3">Nitroreductase domain-containing protein</fullName>
    </recommendedName>
</protein>
<organism evidence="1 2">
    <name type="scientific">Amycolatopsis nalaikhensis</name>
    <dbReference type="NCBI Taxonomy" id="715472"/>
    <lineage>
        <taxon>Bacteria</taxon>
        <taxon>Bacillati</taxon>
        <taxon>Actinomycetota</taxon>
        <taxon>Actinomycetes</taxon>
        <taxon>Pseudonocardiales</taxon>
        <taxon>Pseudonocardiaceae</taxon>
        <taxon>Amycolatopsis</taxon>
    </lineage>
</organism>
<dbReference type="Gene3D" id="3.40.109.10">
    <property type="entry name" value="NADH Oxidase"/>
    <property type="match status" value="2"/>
</dbReference>
<reference evidence="1 2" key="1">
    <citation type="submission" date="2023-06" db="EMBL/GenBank/DDBJ databases">
        <authorList>
            <person name="Oyuntsetseg B."/>
            <person name="Kim S.B."/>
        </authorList>
    </citation>
    <scope>NUCLEOTIDE SEQUENCE [LARGE SCALE GENOMIC DNA]</scope>
    <source>
        <strain evidence="1 2">2-2</strain>
    </source>
</reference>
<name>A0ABY8XZJ6_9PSEU</name>
<gene>
    <name evidence="1" type="ORF">QP939_21695</name>
</gene>
<accession>A0ABY8XZJ6</accession>
<dbReference type="InterPro" id="IPR000415">
    <property type="entry name" value="Nitroreductase-like"/>
</dbReference>
<evidence type="ECO:0000313" key="2">
    <source>
        <dbReference type="Proteomes" id="UP001227101"/>
    </source>
</evidence>
<proteinExistence type="predicted"/>
<keyword evidence="2" id="KW-1185">Reference proteome</keyword>
<evidence type="ECO:0008006" key="3">
    <source>
        <dbReference type="Google" id="ProtNLM"/>
    </source>
</evidence>
<evidence type="ECO:0000313" key="1">
    <source>
        <dbReference type="EMBL" id="WIV61023.1"/>
    </source>
</evidence>
<dbReference type="Proteomes" id="UP001227101">
    <property type="component" value="Chromosome"/>
</dbReference>